<comment type="caution">
    <text evidence="1">The sequence shown here is derived from an EMBL/GenBank/DDBJ whole genome shotgun (WGS) entry which is preliminary data.</text>
</comment>
<dbReference type="Proteomes" id="UP001589734">
    <property type="component" value="Unassembled WGS sequence"/>
</dbReference>
<keyword evidence="2" id="KW-1185">Reference proteome</keyword>
<proteinExistence type="predicted"/>
<dbReference type="RefSeq" id="WP_379686758.1">
    <property type="nucleotide sequence ID" value="NZ_JBHLYW010000009.1"/>
</dbReference>
<gene>
    <name evidence="1" type="ORF">ACFFLS_11530</name>
</gene>
<evidence type="ECO:0008006" key="3">
    <source>
        <dbReference type="Google" id="ProtNLM"/>
    </source>
</evidence>
<name>A0ABV6BQF8_9FLAO</name>
<reference evidence="1 2" key="1">
    <citation type="submission" date="2024-09" db="EMBL/GenBank/DDBJ databases">
        <authorList>
            <person name="Sun Q."/>
            <person name="Mori K."/>
        </authorList>
    </citation>
    <scope>NUCLEOTIDE SEQUENCE [LARGE SCALE GENOMIC DNA]</scope>
    <source>
        <strain evidence="1 2">CGMCC 1.12926</strain>
    </source>
</reference>
<accession>A0ABV6BQF8</accession>
<dbReference type="EMBL" id="JBHLYW010000009">
    <property type="protein sequence ID" value="MFC0077673.1"/>
    <property type="molecule type" value="Genomic_DNA"/>
</dbReference>
<dbReference type="PROSITE" id="PS51257">
    <property type="entry name" value="PROKAR_LIPOPROTEIN"/>
    <property type="match status" value="1"/>
</dbReference>
<protein>
    <recommendedName>
        <fullName evidence="3">Lipoprotein</fullName>
    </recommendedName>
</protein>
<evidence type="ECO:0000313" key="2">
    <source>
        <dbReference type="Proteomes" id="UP001589734"/>
    </source>
</evidence>
<evidence type="ECO:0000313" key="1">
    <source>
        <dbReference type="EMBL" id="MFC0077673.1"/>
    </source>
</evidence>
<organism evidence="1 2">
    <name type="scientific">Flavobacterium procerum</name>
    <dbReference type="NCBI Taxonomy" id="1455569"/>
    <lineage>
        <taxon>Bacteria</taxon>
        <taxon>Pseudomonadati</taxon>
        <taxon>Bacteroidota</taxon>
        <taxon>Flavobacteriia</taxon>
        <taxon>Flavobacteriales</taxon>
        <taxon>Flavobacteriaceae</taxon>
        <taxon>Flavobacterium</taxon>
    </lineage>
</organism>
<sequence>MKKAFFLSLLFFVSCGVKTYLLNNGHTKAPVKPLIDLNIENFDSNLNKAIDTNCIYEQFNQNYKVLFRLDNHIETNIYAVLKFYPNGHFNKFYLHRERNQLLKKENFDPSYSGYRGYYNKKDGEIRFNLYAPVTQEREIGKLSGILNIQGDTIYVVTDCYKEAEIFIKRKIPNELLDFKAKW</sequence>